<dbReference type="SUPFAM" id="SSF103481">
    <property type="entry name" value="Multidrug resistance efflux transporter EmrE"/>
    <property type="match status" value="2"/>
</dbReference>
<feature type="transmembrane region" description="Helical" evidence="1">
    <location>
        <begin position="286"/>
        <end position="303"/>
    </location>
</feature>
<feature type="transmembrane region" description="Helical" evidence="1">
    <location>
        <begin position="85"/>
        <end position="106"/>
    </location>
</feature>
<feature type="transmembrane region" description="Helical" evidence="1">
    <location>
        <begin position="54"/>
        <end position="73"/>
    </location>
</feature>
<evidence type="ECO:0000313" key="4">
    <source>
        <dbReference type="Proteomes" id="UP000501989"/>
    </source>
</evidence>
<dbReference type="PANTHER" id="PTHR12715">
    <property type="entry name" value="TRANSPORTER, DRUG/METABOLITE EXPORTER FAMILY"/>
    <property type="match status" value="1"/>
</dbReference>
<dbReference type="PANTHER" id="PTHR12715:SF4">
    <property type="entry name" value="EAMA DOMAIN-CONTAINING PROTEIN"/>
    <property type="match status" value="1"/>
</dbReference>
<keyword evidence="4" id="KW-1185">Reference proteome</keyword>
<feature type="transmembrane region" description="Helical" evidence="1">
    <location>
        <begin position="198"/>
        <end position="219"/>
    </location>
</feature>
<accession>A0A6M8MVT8</accession>
<organism evidence="3 4">
    <name type="scientific">Pseudomonas graminis</name>
    <dbReference type="NCBI Taxonomy" id="158627"/>
    <lineage>
        <taxon>Bacteria</taxon>
        <taxon>Pseudomonadati</taxon>
        <taxon>Pseudomonadota</taxon>
        <taxon>Gammaproteobacteria</taxon>
        <taxon>Pseudomonadales</taxon>
        <taxon>Pseudomonadaceae</taxon>
        <taxon>Pseudomonas</taxon>
    </lineage>
</organism>
<keyword evidence="1" id="KW-1133">Transmembrane helix</keyword>
<feature type="domain" description="EamA" evidence="2">
    <location>
        <begin position="171"/>
        <end position="302"/>
    </location>
</feature>
<keyword evidence="1" id="KW-0472">Membrane</keyword>
<feature type="transmembrane region" description="Helical" evidence="1">
    <location>
        <begin position="263"/>
        <end position="280"/>
    </location>
</feature>
<name>A0A6M8MVT8_9PSED</name>
<proteinExistence type="predicted"/>
<feature type="transmembrane region" description="Helical" evidence="1">
    <location>
        <begin position="140"/>
        <end position="158"/>
    </location>
</feature>
<feature type="transmembrane region" description="Helical" evidence="1">
    <location>
        <begin position="231"/>
        <end position="251"/>
    </location>
</feature>
<dbReference type="InterPro" id="IPR000620">
    <property type="entry name" value="EamA_dom"/>
</dbReference>
<dbReference type="EMBL" id="CP053746">
    <property type="protein sequence ID" value="QKF51377.1"/>
    <property type="molecule type" value="Genomic_DNA"/>
</dbReference>
<dbReference type="GO" id="GO:0016020">
    <property type="term" value="C:membrane"/>
    <property type="evidence" value="ECO:0007669"/>
    <property type="project" value="InterPro"/>
</dbReference>
<gene>
    <name evidence="3" type="ORF">FX982_02338</name>
</gene>
<evidence type="ECO:0000256" key="1">
    <source>
        <dbReference type="SAM" id="Phobius"/>
    </source>
</evidence>
<dbReference type="Proteomes" id="UP000501989">
    <property type="component" value="Chromosome"/>
</dbReference>
<dbReference type="Pfam" id="PF00892">
    <property type="entry name" value="EamA"/>
    <property type="match status" value="2"/>
</dbReference>
<dbReference type="InterPro" id="IPR037185">
    <property type="entry name" value="EmrE-like"/>
</dbReference>
<reference evidence="4" key="1">
    <citation type="submission" date="2019-12" db="EMBL/GenBank/DDBJ databases">
        <title>Endophytic bacteria associated with Panax ginseng seedlings.</title>
        <authorList>
            <person name="Park J.M."/>
            <person name="Shin R."/>
            <person name="Jo S.H."/>
        </authorList>
    </citation>
    <scope>NUCLEOTIDE SEQUENCE [LARGE SCALE GENOMIC DNA]</scope>
    <source>
        <strain evidence="4">PgKB30</strain>
    </source>
</reference>
<feature type="transmembrane region" description="Helical" evidence="1">
    <location>
        <begin position="112"/>
        <end position="133"/>
    </location>
</feature>
<evidence type="ECO:0000259" key="2">
    <source>
        <dbReference type="Pfam" id="PF00892"/>
    </source>
</evidence>
<dbReference type="InterPro" id="IPR052756">
    <property type="entry name" value="Alkyne_AA_exporter"/>
</dbReference>
<feature type="transmembrane region" description="Helical" evidence="1">
    <location>
        <begin position="170"/>
        <end position="186"/>
    </location>
</feature>
<feature type="domain" description="EamA" evidence="2">
    <location>
        <begin position="27"/>
        <end position="157"/>
    </location>
</feature>
<dbReference type="KEGG" id="pgg:FX982_02338"/>
<keyword evidence="1" id="KW-0812">Transmembrane</keyword>
<protein>
    <submittedName>
        <fullName evidence="3">Putative amino-acid metabolite efflux pump</fullName>
    </submittedName>
</protein>
<sequence>MRMVAEPVVDSDIAVNGAVPWQGLKIAFATFFVVACWGFSPTGIRIGLQAYDPGHLALLRFLIASVFMLLIASSQRITLPRLKDLPLLAVLGFFAVSLHHIALNFGQAGVSAGASSVLVQSTPLFTALLAHFVFKERVSAWRWGCVALGLMGAAIVVTGDRGIGHMDARGLLILAAAFSWSVYFSLQKRHSHRYDGLTMVCYTVWAGTVFLLVYLPGLIGEILNAPLRVNVAVGVLGLFPSALAYLAWAYVLKHMDVSRASMSLYLTPPMAIAIASVMLGELPSQRVIVGSIVVLASVLALNLRRERAVVFPVRDEPERAPV</sequence>
<dbReference type="AlphaFoldDB" id="A0A6M8MVT8"/>
<evidence type="ECO:0000313" key="3">
    <source>
        <dbReference type="EMBL" id="QKF51377.1"/>
    </source>
</evidence>
<feature type="transmembrane region" description="Helical" evidence="1">
    <location>
        <begin position="26"/>
        <end position="48"/>
    </location>
</feature>